<dbReference type="EMBL" id="JAWCTQ010000002">
    <property type="protein sequence ID" value="MDT9680985.1"/>
    <property type="molecule type" value="Genomic_DNA"/>
</dbReference>
<sequence>MPTAATVYTGRLLPRFAIDGGFPDQVLEAAEAAPPVVRKTLTEHTDVTRRMLRSRSTPV</sequence>
<protein>
    <submittedName>
        <fullName evidence="1">Uncharacterized protein</fullName>
    </submittedName>
</protein>
<name>A0ABU3QDZ8_9ACTN</name>
<dbReference type="Proteomes" id="UP001250181">
    <property type="component" value="Unassembled WGS sequence"/>
</dbReference>
<gene>
    <name evidence="1" type="ORF">RND61_02615</name>
</gene>
<accession>A0ABU3QDZ8</accession>
<organism evidence="1 2">
    <name type="scientific">Streptomyces tamarix</name>
    <dbReference type="NCBI Taxonomy" id="3078565"/>
    <lineage>
        <taxon>Bacteria</taxon>
        <taxon>Bacillati</taxon>
        <taxon>Actinomycetota</taxon>
        <taxon>Actinomycetes</taxon>
        <taxon>Kitasatosporales</taxon>
        <taxon>Streptomycetaceae</taxon>
        <taxon>Streptomyces</taxon>
    </lineage>
</organism>
<proteinExistence type="predicted"/>
<comment type="caution">
    <text evidence="1">The sequence shown here is derived from an EMBL/GenBank/DDBJ whole genome shotgun (WGS) entry which is preliminary data.</text>
</comment>
<dbReference type="RefSeq" id="WP_315876122.1">
    <property type="nucleotide sequence ID" value="NZ_JAWCTQ010000002.1"/>
</dbReference>
<evidence type="ECO:0000313" key="1">
    <source>
        <dbReference type="EMBL" id="MDT9680985.1"/>
    </source>
</evidence>
<keyword evidence="2" id="KW-1185">Reference proteome</keyword>
<reference evidence="1 2" key="1">
    <citation type="submission" date="2023-09" db="EMBL/GenBank/DDBJ databases">
        <title>Streptomyces sp. nov.: A antagonism against Alternaria gaisen Producing Streptochlin, Isolated from Tamarix root soil.</title>
        <authorList>
            <person name="Chen Y."/>
        </authorList>
    </citation>
    <scope>NUCLEOTIDE SEQUENCE [LARGE SCALE GENOMIC DNA]</scope>
    <source>
        <strain evidence="1 2">TRM76323</strain>
    </source>
</reference>
<evidence type="ECO:0000313" key="2">
    <source>
        <dbReference type="Proteomes" id="UP001250181"/>
    </source>
</evidence>